<evidence type="ECO:0000313" key="1">
    <source>
        <dbReference type="EMBL" id="GAI98501.1"/>
    </source>
</evidence>
<protein>
    <submittedName>
        <fullName evidence="1">Uncharacterized protein</fullName>
    </submittedName>
</protein>
<dbReference type="AlphaFoldDB" id="X1U4G9"/>
<organism evidence="1">
    <name type="scientific">marine sediment metagenome</name>
    <dbReference type="NCBI Taxonomy" id="412755"/>
    <lineage>
        <taxon>unclassified sequences</taxon>
        <taxon>metagenomes</taxon>
        <taxon>ecological metagenomes</taxon>
    </lineage>
</organism>
<accession>X1U4G9</accession>
<gene>
    <name evidence="1" type="ORF">S12H4_35403</name>
</gene>
<feature type="non-terminal residue" evidence="1">
    <location>
        <position position="1"/>
    </location>
</feature>
<name>X1U4G9_9ZZZZ</name>
<comment type="caution">
    <text evidence="1">The sequence shown here is derived from an EMBL/GenBank/DDBJ whole genome shotgun (WGS) entry which is preliminary data.</text>
</comment>
<dbReference type="EMBL" id="BARW01021023">
    <property type="protein sequence ID" value="GAI98501.1"/>
    <property type="molecule type" value="Genomic_DNA"/>
</dbReference>
<reference evidence="1" key="1">
    <citation type="journal article" date="2014" name="Front. Microbiol.">
        <title>High frequency of phylogenetically diverse reductive dehalogenase-homologous genes in deep subseafloor sedimentary metagenomes.</title>
        <authorList>
            <person name="Kawai M."/>
            <person name="Futagami T."/>
            <person name="Toyoda A."/>
            <person name="Takaki Y."/>
            <person name="Nishi S."/>
            <person name="Hori S."/>
            <person name="Arai W."/>
            <person name="Tsubouchi T."/>
            <person name="Morono Y."/>
            <person name="Uchiyama I."/>
            <person name="Ito T."/>
            <person name="Fujiyama A."/>
            <person name="Inagaki F."/>
            <person name="Takami H."/>
        </authorList>
    </citation>
    <scope>NUCLEOTIDE SEQUENCE</scope>
    <source>
        <strain evidence="1">Expedition CK06-06</strain>
    </source>
</reference>
<sequence>FAGFAPVDGKAEKRQKGAKLHYNAQLRSMCWRLASSLLRARGKFYEYYLKEKDKYQYRFQSEGKHIVPATQLPKKDGKRYEPADTIAEGHVHNMALRKMIKLFLALLWLSWREAEGLPTRNPYPVEYLGHEHPITPEEMCDK</sequence>
<proteinExistence type="predicted"/>